<name>A0A931FXA8_9ACTN</name>
<dbReference type="RefSeq" id="WP_196414320.1">
    <property type="nucleotide sequence ID" value="NZ_JADQTO010000005.1"/>
</dbReference>
<evidence type="ECO:0000259" key="2">
    <source>
        <dbReference type="Pfam" id="PF19999"/>
    </source>
</evidence>
<feature type="domain" description="FtsH ternary system" evidence="2">
    <location>
        <begin position="1"/>
        <end position="80"/>
    </location>
</feature>
<evidence type="ECO:0000313" key="4">
    <source>
        <dbReference type="Proteomes" id="UP000598146"/>
    </source>
</evidence>
<keyword evidence="4" id="KW-1185">Reference proteome</keyword>
<dbReference type="AlphaFoldDB" id="A0A931FXA8"/>
<organism evidence="3 4">
    <name type="scientific">Actinoplanes aureus</name>
    <dbReference type="NCBI Taxonomy" id="2792083"/>
    <lineage>
        <taxon>Bacteria</taxon>
        <taxon>Bacillati</taxon>
        <taxon>Actinomycetota</taxon>
        <taxon>Actinomycetes</taxon>
        <taxon>Micromonosporales</taxon>
        <taxon>Micromonosporaceae</taxon>
        <taxon>Actinoplanes</taxon>
    </lineage>
</organism>
<gene>
    <name evidence="3" type="ORF">I4J89_13915</name>
</gene>
<feature type="compositionally biased region" description="Basic and acidic residues" evidence="1">
    <location>
        <begin position="74"/>
        <end position="84"/>
    </location>
</feature>
<dbReference type="Proteomes" id="UP000598146">
    <property type="component" value="Unassembled WGS sequence"/>
</dbReference>
<reference evidence="3" key="1">
    <citation type="submission" date="2020-11" db="EMBL/GenBank/DDBJ databases">
        <title>Isolation and identification of active actinomycetes.</title>
        <authorList>
            <person name="Sun X."/>
        </authorList>
    </citation>
    <scope>NUCLEOTIDE SEQUENCE</scope>
    <source>
        <strain evidence="3">NEAU-A11</strain>
    </source>
</reference>
<feature type="region of interest" description="Disordered" evidence="1">
    <location>
        <begin position="58"/>
        <end position="84"/>
    </location>
</feature>
<accession>A0A931FXA8</accession>
<dbReference type="InterPro" id="IPR045481">
    <property type="entry name" value="fvmX3"/>
</dbReference>
<evidence type="ECO:0000256" key="1">
    <source>
        <dbReference type="SAM" id="MobiDB-lite"/>
    </source>
</evidence>
<protein>
    <recommendedName>
        <fullName evidence="2">FtsH ternary system domain-containing protein</fullName>
    </recommendedName>
</protein>
<sequence>MRLRVRFRYRADTGEVEVFTVDDVEGGPRAADHDARHDAATREVARVVDPYASIHEVGGAAPAAVPPLTLPPDDEQRRSEPMRD</sequence>
<proteinExistence type="predicted"/>
<comment type="caution">
    <text evidence="3">The sequence shown here is derived from an EMBL/GenBank/DDBJ whole genome shotgun (WGS) entry which is preliminary data.</text>
</comment>
<dbReference type="Pfam" id="PF19999">
    <property type="entry name" value="fvmX3"/>
    <property type="match status" value="1"/>
</dbReference>
<dbReference type="EMBL" id="JADQTO010000005">
    <property type="protein sequence ID" value="MBG0562557.1"/>
    <property type="molecule type" value="Genomic_DNA"/>
</dbReference>
<evidence type="ECO:0000313" key="3">
    <source>
        <dbReference type="EMBL" id="MBG0562557.1"/>
    </source>
</evidence>